<comment type="similarity">
    <text evidence="1">Belongs to the sulfatase family.</text>
</comment>
<evidence type="ECO:0000313" key="7">
    <source>
        <dbReference type="Proteomes" id="UP000305546"/>
    </source>
</evidence>
<dbReference type="GO" id="GO:0046872">
    <property type="term" value="F:metal ion binding"/>
    <property type="evidence" value="ECO:0007669"/>
    <property type="project" value="UniProtKB-KW"/>
</dbReference>
<evidence type="ECO:0000256" key="1">
    <source>
        <dbReference type="ARBA" id="ARBA00008779"/>
    </source>
</evidence>
<dbReference type="RefSeq" id="WP_139100091.1">
    <property type="nucleotide sequence ID" value="NZ_VDFW01000038.1"/>
</dbReference>
<evidence type="ECO:0000256" key="4">
    <source>
        <dbReference type="ARBA" id="ARBA00022837"/>
    </source>
</evidence>
<dbReference type="PANTHER" id="PTHR42693:SF53">
    <property type="entry name" value="ENDO-4-O-SULFATASE"/>
    <property type="match status" value="1"/>
</dbReference>
<dbReference type="InterPro" id="IPR024607">
    <property type="entry name" value="Sulfatase_CS"/>
</dbReference>
<organism evidence="6 7">
    <name type="scientific">Amycolatopsis alkalitolerans</name>
    <dbReference type="NCBI Taxonomy" id="2547244"/>
    <lineage>
        <taxon>Bacteria</taxon>
        <taxon>Bacillati</taxon>
        <taxon>Actinomycetota</taxon>
        <taxon>Actinomycetes</taxon>
        <taxon>Pseudonocardiales</taxon>
        <taxon>Pseudonocardiaceae</taxon>
        <taxon>Amycolatopsis</taxon>
    </lineage>
</organism>
<gene>
    <name evidence="6" type="ORF">FG385_29560</name>
</gene>
<dbReference type="Proteomes" id="UP000305546">
    <property type="component" value="Unassembled WGS sequence"/>
</dbReference>
<keyword evidence="7" id="KW-1185">Reference proteome</keyword>
<dbReference type="OrthoDB" id="9777306at2"/>
<dbReference type="SUPFAM" id="SSF53649">
    <property type="entry name" value="Alkaline phosphatase-like"/>
    <property type="match status" value="1"/>
</dbReference>
<dbReference type="AlphaFoldDB" id="A0A5C4LQX3"/>
<evidence type="ECO:0000256" key="2">
    <source>
        <dbReference type="ARBA" id="ARBA00022723"/>
    </source>
</evidence>
<dbReference type="InterPro" id="IPR000917">
    <property type="entry name" value="Sulfatase_N"/>
</dbReference>
<evidence type="ECO:0000313" key="6">
    <source>
        <dbReference type="EMBL" id="TNC20997.1"/>
    </source>
</evidence>
<dbReference type="Pfam" id="PF00884">
    <property type="entry name" value="Sulfatase"/>
    <property type="match status" value="1"/>
</dbReference>
<keyword evidence="2" id="KW-0479">Metal-binding</keyword>
<evidence type="ECO:0000259" key="5">
    <source>
        <dbReference type="Pfam" id="PF00884"/>
    </source>
</evidence>
<dbReference type="Gene3D" id="3.30.1120.10">
    <property type="match status" value="1"/>
</dbReference>
<dbReference type="EMBL" id="VDFW01000038">
    <property type="protein sequence ID" value="TNC20997.1"/>
    <property type="molecule type" value="Genomic_DNA"/>
</dbReference>
<keyword evidence="4" id="KW-0106">Calcium</keyword>
<dbReference type="InterPro" id="IPR017850">
    <property type="entry name" value="Alkaline_phosphatase_core_sf"/>
</dbReference>
<name>A0A5C4LQX3_9PSEU</name>
<dbReference type="PANTHER" id="PTHR42693">
    <property type="entry name" value="ARYLSULFATASE FAMILY MEMBER"/>
    <property type="match status" value="1"/>
</dbReference>
<feature type="domain" description="Sulfatase N-terminal" evidence="5">
    <location>
        <begin position="5"/>
        <end position="421"/>
    </location>
</feature>
<sequence>MSERPNIVLVLADDLGYADLGYADLGCYGGEIETPNLDALAANGIRMTRFTTTARCSPSRASLLTGLHPHQTGIGVLNWNDGPGGYPGSINDRCRTVAEVLAADGYTTYMAGKWHLSHDSDTPNPSWPTRRGFQHYYGTLAGCGSYFAPVQLMRGEENVTHEALEDPGYYFTDAVTDAAVGYLSNHGDSPFFCYVAYTAPHFPLHARESDIERGRGRYRDGWDVTRERRITKMRELGILDAKTEASPRDPDVPAWEEAGHRDWEERKMEVYAAQVEAMDRGIGRIVETLRAKGKLDNTLFVFLSDNGGCAEEFPPGLGSEFAAKGFRVVPGATRDGGAVHVGPQPEYLPGGEDTYQMYGRGWANVSNAPFRFFKRWTHEGGIASPFIVHWPAGLGDRAGTISAASHYLPDFLPTVLEATGVSYPDDAPLPLEGVSMLGSWRGQTGPEERCQFYEHIGNAAVRRGQWKLVREYPADWELYDLGADPTELSDVAGEHPDVVRELAREWARWSARCGVVPRERILELARWGLAVRG</sequence>
<dbReference type="PROSITE" id="PS00149">
    <property type="entry name" value="SULFATASE_2"/>
    <property type="match status" value="1"/>
</dbReference>
<dbReference type="CDD" id="cd16025">
    <property type="entry name" value="PAS_like"/>
    <property type="match status" value="1"/>
</dbReference>
<dbReference type="GO" id="GO:0004065">
    <property type="term" value="F:arylsulfatase activity"/>
    <property type="evidence" value="ECO:0007669"/>
    <property type="project" value="TreeGrafter"/>
</dbReference>
<comment type="caution">
    <text evidence="6">The sequence shown here is derived from an EMBL/GenBank/DDBJ whole genome shotgun (WGS) entry which is preliminary data.</text>
</comment>
<proteinExistence type="inferred from homology"/>
<dbReference type="InterPro" id="IPR050738">
    <property type="entry name" value="Sulfatase"/>
</dbReference>
<reference evidence="6 7" key="1">
    <citation type="submission" date="2019-06" db="EMBL/GenBank/DDBJ databases">
        <title>Amycolatopsis alkalitolerans sp. nov., isolated from Gastrodia elata Blume.</title>
        <authorList>
            <person name="Narsing Rao M.P."/>
            <person name="Li W.J."/>
        </authorList>
    </citation>
    <scope>NUCLEOTIDE SEQUENCE [LARGE SCALE GENOMIC DNA]</scope>
    <source>
        <strain evidence="6 7">SYSUP0005</strain>
    </source>
</reference>
<keyword evidence="3" id="KW-0378">Hydrolase</keyword>
<evidence type="ECO:0000256" key="3">
    <source>
        <dbReference type="ARBA" id="ARBA00022801"/>
    </source>
</evidence>
<dbReference type="Gene3D" id="3.40.720.10">
    <property type="entry name" value="Alkaline Phosphatase, subunit A"/>
    <property type="match status" value="1"/>
</dbReference>
<accession>A0A5C4LQX3</accession>
<protein>
    <submittedName>
        <fullName evidence="6">Arylsulfatase</fullName>
    </submittedName>
</protein>